<dbReference type="SMART" id="SM00360">
    <property type="entry name" value="RRM"/>
    <property type="match status" value="2"/>
</dbReference>
<dbReference type="Proteomes" id="UP000283530">
    <property type="component" value="Unassembled WGS sequence"/>
</dbReference>
<dbReference type="FunFam" id="3.30.70.330:FF:000268">
    <property type="entry name" value="31 kDa ribonucleoprotein, chloroplastic"/>
    <property type="match status" value="1"/>
</dbReference>
<sequence>MSATSSTFKSIANGNQTPLSPLISSKSPHRFLSFHSKPAKLLHLSSFSSSYTTTAIFSLKPKLSSSRWSIIPLVAQTSDWARQDEESEIDEVGLEWGAEQSEETEARVSDLEGEEEGEEVESGAEEGGEDGFVQEEDSYPVPAEDAKIFVGNLPYDIESADLAELFNKAGIVETAEVIYNRENDQSRGFGFVTMSAVEEAEKAVEMFHRYGDGCKTTVKLLITNYMNMSIPKPEKSDSVNSALEQDVKGRLLTVNMAAPRGSRVERSPREFEPAFRIYVGNLPWGVDDARLEQVFSEHGKVIEARVVHDRESGRSRGFGFVKMSSQAELDDAIAALDGQSLDGRAIRVNEAEEKPRRGSF</sequence>
<dbReference type="Pfam" id="PF00076">
    <property type="entry name" value="RRM_1"/>
    <property type="match status" value="2"/>
</dbReference>
<evidence type="ECO:0000256" key="7">
    <source>
        <dbReference type="ARBA" id="ARBA00023274"/>
    </source>
</evidence>
<evidence type="ECO:0000313" key="12">
    <source>
        <dbReference type="Proteomes" id="UP000283530"/>
    </source>
</evidence>
<name>A0A3S3PAD5_9MAGN</name>
<dbReference type="PROSITE" id="PS50102">
    <property type="entry name" value="RRM"/>
    <property type="match status" value="2"/>
</dbReference>
<keyword evidence="6 8" id="KW-0694">RNA-binding</keyword>
<dbReference type="Gene3D" id="3.30.70.330">
    <property type="match status" value="2"/>
</dbReference>
<dbReference type="InterPro" id="IPR012677">
    <property type="entry name" value="Nucleotide-bd_a/b_plait_sf"/>
</dbReference>
<dbReference type="GO" id="GO:0006397">
    <property type="term" value="P:mRNA processing"/>
    <property type="evidence" value="ECO:0007669"/>
    <property type="project" value="UniProtKB-KW"/>
</dbReference>
<evidence type="ECO:0000256" key="1">
    <source>
        <dbReference type="ARBA" id="ARBA00004229"/>
    </source>
</evidence>
<dbReference type="GO" id="GO:0009535">
    <property type="term" value="C:chloroplast thylakoid membrane"/>
    <property type="evidence" value="ECO:0007669"/>
    <property type="project" value="TreeGrafter"/>
</dbReference>
<dbReference type="EMBL" id="QPKB01000012">
    <property type="protein sequence ID" value="RWR97009.1"/>
    <property type="molecule type" value="Genomic_DNA"/>
</dbReference>
<dbReference type="InterPro" id="IPR000504">
    <property type="entry name" value="RRM_dom"/>
</dbReference>
<dbReference type="InterPro" id="IPR035979">
    <property type="entry name" value="RBD_domain_sf"/>
</dbReference>
<gene>
    <name evidence="11" type="ORF">CKAN_02641700</name>
</gene>
<comment type="caution">
    <text evidence="11">The sequence shown here is derived from an EMBL/GenBank/DDBJ whole genome shotgun (WGS) entry which is preliminary data.</text>
</comment>
<dbReference type="OrthoDB" id="439808at2759"/>
<feature type="domain" description="RRM" evidence="10">
    <location>
        <begin position="275"/>
        <end position="353"/>
    </location>
</feature>
<feature type="region of interest" description="Disordered" evidence="9">
    <location>
        <begin position="94"/>
        <end position="137"/>
    </location>
</feature>
<evidence type="ECO:0000256" key="2">
    <source>
        <dbReference type="ARBA" id="ARBA00022528"/>
    </source>
</evidence>
<keyword evidence="3" id="KW-0934">Plastid</keyword>
<evidence type="ECO:0000256" key="9">
    <source>
        <dbReference type="SAM" id="MobiDB-lite"/>
    </source>
</evidence>
<accession>A0A3S3PAD5</accession>
<organism evidence="11 12">
    <name type="scientific">Cinnamomum micranthum f. kanehirae</name>
    <dbReference type="NCBI Taxonomy" id="337451"/>
    <lineage>
        <taxon>Eukaryota</taxon>
        <taxon>Viridiplantae</taxon>
        <taxon>Streptophyta</taxon>
        <taxon>Embryophyta</taxon>
        <taxon>Tracheophyta</taxon>
        <taxon>Spermatophyta</taxon>
        <taxon>Magnoliopsida</taxon>
        <taxon>Magnoliidae</taxon>
        <taxon>Laurales</taxon>
        <taxon>Lauraceae</taxon>
        <taxon>Cinnamomum</taxon>
    </lineage>
</organism>
<keyword evidence="4" id="KW-0507">mRNA processing</keyword>
<feature type="domain" description="RRM" evidence="10">
    <location>
        <begin position="146"/>
        <end position="259"/>
    </location>
</feature>
<keyword evidence="2" id="KW-0150">Chloroplast</keyword>
<proteinExistence type="predicted"/>
<dbReference type="GO" id="GO:0003729">
    <property type="term" value="F:mRNA binding"/>
    <property type="evidence" value="ECO:0007669"/>
    <property type="project" value="TreeGrafter"/>
</dbReference>
<dbReference type="PANTHER" id="PTHR48025:SF3">
    <property type="entry name" value="31 KDA RIBONUCLEOPROTEIN, CHLOROPLASTIC-RELATED"/>
    <property type="match status" value="1"/>
</dbReference>
<protein>
    <submittedName>
        <fullName evidence="11">Ribonucleoprotein, chloroplastic-like protein</fullName>
    </submittedName>
</protein>
<evidence type="ECO:0000259" key="10">
    <source>
        <dbReference type="PROSITE" id="PS50102"/>
    </source>
</evidence>
<dbReference type="PANTHER" id="PTHR48025">
    <property type="entry name" value="OS02G0815200 PROTEIN"/>
    <property type="match status" value="1"/>
</dbReference>
<dbReference type="InterPro" id="IPR048289">
    <property type="entry name" value="RRM2_NsCP33-like"/>
</dbReference>
<evidence type="ECO:0000256" key="6">
    <source>
        <dbReference type="ARBA" id="ARBA00022884"/>
    </source>
</evidence>
<dbReference type="GO" id="GO:0045087">
    <property type="term" value="P:innate immune response"/>
    <property type="evidence" value="ECO:0007669"/>
    <property type="project" value="UniProtKB-ARBA"/>
</dbReference>
<keyword evidence="7 11" id="KW-0687">Ribonucleoprotein</keyword>
<comment type="subcellular location">
    <subcellularLocation>
        <location evidence="1">Plastid</location>
        <location evidence="1">Chloroplast</location>
    </subcellularLocation>
</comment>
<dbReference type="GO" id="GO:0008266">
    <property type="term" value="F:poly(U) RNA binding"/>
    <property type="evidence" value="ECO:0007669"/>
    <property type="project" value="UniProtKB-ARBA"/>
</dbReference>
<dbReference type="CDD" id="cd21608">
    <property type="entry name" value="RRM2_NsCP33_like"/>
    <property type="match status" value="1"/>
</dbReference>
<evidence type="ECO:0000256" key="5">
    <source>
        <dbReference type="ARBA" id="ARBA00022737"/>
    </source>
</evidence>
<evidence type="ECO:0000313" key="11">
    <source>
        <dbReference type="EMBL" id="RWR97009.1"/>
    </source>
</evidence>
<keyword evidence="5" id="KW-0677">Repeat</keyword>
<keyword evidence="12" id="KW-1185">Reference proteome</keyword>
<dbReference type="GO" id="GO:1990904">
    <property type="term" value="C:ribonucleoprotein complex"/>
    <property type="evidence" value="ECO:0007669"/>
    <property type="project" value="UniProtKB-KW"/>
</dbReference>
<reference evidence="11 12" key="1">
    <citation type="journal article" date="2019" name="Nat. Plants">
        <title>Stout camphor tree genome fills gaps in understanding of flowering plant genome evolution.</title>
        <authorList>
            <person name="Chaw S.M."/>
            <person name="Liu Y.C."/>
            <person name="Wu Y.W."/>
            <person name="Wang H.Y."/>
            <person name="Lin C.I."/>
            <person name="Wu C.S."/>
            <person name="Ke H.M."/>
            <person name="Chang L.Y."/>
            <person name="Hsu C.Y."/>
            <person name="Yang H.T."/>
            <person name="Sudianto E."/>
            <person name="Hsu M.H."/>
            <person name="Wu K.P."/>
            <person name="Wang L.N."/>
            <person name="Leebens-Mack J.H."/>
            <person name="Tsai I.J."/>
        </authorList>
    </citation>
    <scope>NUCLEOTIDE SEQUENCE [LARGE SCALE GENOMIC DNA]</scope>
    <source>
        <strain evidence="12">cv. Chaw 1501</strain>
        <tissue evidence="11">Young leaves</tissue>
    </source>
</reference>
<evidence type="ECO:0000256" key="4">
    <source>
        <dbReference type="ARBA" id="ARBA00022664"/>
    </source>
</evidence>
<feature type="compositionally biased region" description="Acidic residues" evidence="9">
    <location>
        <begin position="111"/>
        <end position="137"/>
    </location>
</feature>
<evidence type="ECO:0000256" key="8">
    <source>
        <dbReference type="PROSITE-ProRule" id="PRU00176"/>
    </source>
</evidence>
<dbReference type="InterPro" id="IPR050502">
    <property type="entry name" value="Euk_RNA-bind_prot"/>
</dbReference>
<dbReference type="STRING" id="337451.A0A3S3PAD5"/>
<dbReference type="GO" id="GO:1901259">
    <property type="term" value="P:chloroplast rRNA processing"/>
    <property type="evidence" value="ECO:0007669"/>
    <property type="project" value="TreeGrafter"/>
</dbReference>
<evidence type="ECO:0000256" key="3">
    <source>
        <dbReference type="ARBA" id="ARBA00022640"/>
    </source>
</evidence>
<dbReference type="SUPFAM" id="SSF54928">
    <property type="entry name" value="RNA-binding domain, RBD"/>
    <property type="match status" value="2"/>
</dbReference>
<dbReference type="AlphaFoldDB" id="A0A3S3PAD5"/>